<reference evidence="3" key="1">
    <citation type="submission" date="2021-09" db="EMBL/GenBank/DDBJ databases">
        <title>A high-quality genome of the endoparasitic fungus Hirsutella rhossiliensis with a comparison of Hirsutella genomes reveals transposable elements contributing to genome size variation.</title>
        <authorList>
            <person name="Lin R."/>
            <person name="Jiao Y."/>
            <person name="Sun X."/>
            <person name="Ling J."/>
            <person name="Xie B."/>
            <person name="Cheng X."/>
        </authorList>
    </citation>
    <scope>NUCLEOTIDE SEQUENCE</scope>
    <source>
        <strain evidence="3">HR02</strain>
    </source>
</reference>
<name>A0A9P8N4C3_9HYPO</name>
<feature type="region of interest" description="Disordered" evidence="1">
    <location>
        <begin position="35"/>
        <end position="61"/>
    </location>
</feature>
<dbReference type="RefSeq" id="XP_044724092.1">
    <property type="nucleotide sequence ID" value="XM_044860459.1"/>
</dbReference>
<keyword evidence="2" id="KW-0732">Signal</keyword>
<evidence type="ECO:0000313" key="4">
    <source>
        <dbReference type="Proteomes" id="UP000824596"/>
    </source>
</evidence>
<feature type="compositionally biased region" description="Low complexity" evidence="1">
    <location>
        <begin position="35"/>
        <end position="48"/>
    </location>
</feature>
<keyword evidence="4" id="KW-1185">Reference proteome</keyword>
<dbReference type="OrthoDB" id="10610314at2759"/>
<organism evidence="3 4">
    <name type="scientific">Hirsutella rhossiliensis</name>
    <dbReference type="NCBI Taxonomy" id="111463"/>
    <lineage>
        <taxon>Eukaryota</taxon>
        <taxon>Fungi</taxon>
        <taxon>Dikarya</taxon>
        <taxon>Ascomycota</taxon>
        <taxon>Pezizomycotina</taxon>
        <taxon>Sordariomycetes</taxon>
        <taxon>Hypocreomycetidae</taxon>
        <taxon>Hypocreales</taxon>
        <taxon>Ophiocordycipitaceae</taxon>
        <taxon>Hirsutella</taxon>
    </lineage>
</organism>
<dbReference type="AlphaFoldDB" id="A0A9P8N4C3"/>
<dbReference type="Proteomes" id="UP000824596">
    <property type="component" value="Unassembled WGS sequence"/>
</dbReference>
<feature type="signal peptide" evidence="2">
    <location>
        <begin position="1"/>
        <end position="19"/>
    </location>
</feature>
<dbReference type="GeneID" id="68351117"/>
<proteinExistence type="predicted"/>
<evidence type="ECO:0000256" key="2">
    <source>
        <dbReference type="SAM" id="SignalP"/>
    </source>
</evidence>
<accession>A0A9P8N4C3</accession>
<gene>
    <name evidence="3" type="ORF">HRG_01988</name>
</gene>
<sequence>MVRIAAAAALLAFAASALAGNQGQAANNAVNQAQGGAAGAAGNANGNGATAGAGGTASKTPAVDARIKELTDLQKKKEQDAVQAEASGNQGLADALRTQKNGAIAQQLTNLQQAQKAAN</sequence>
<feature type="chain" id="PRO_5040147854" evidence="2">
    <location>
        <begin position="20"/>
        <end position="119"/>
    </location>
</feature>
<feature type="region of interest" description="Disordered" evidence="1">
    <location>
        <begin position="74"/>
        <end position="94"/>
    </location>
</feature>
<comment type="caution">
    <text evidence="3">The sequence shown here is derived from an EMBL/GenBank/DDBJ whole genome shotgun (WGS) entry which is preliminary data.</text>
</comment>
<evidence type="ECO:0000313" key="3">
    <source>
        <dbReference type="EMBL" id="KAH0966579.1"/>
    </source>
</evidence>
<dbReference type="EMBL" id="JAIZPD010000002">
    <property type="protein sequence ID" value="KAH0966579.1"/>
    <property type="molecule type" value="Genomic_DNA"/>
</dbReference>
<evidence type="ECO:0000256" key="1">
    <source>
        <dbReference type="SAM" id="MobiDB-lite"/>
    </source>
</evidence>
<protein>
    <submittedName>
        <fullName evidence="3">Uncharacterized protein</fullName>
    </submittedName>
</protein>